<dbReference type="EC" id="2.7.1.49" evidence="2"/>
<dbReference type="GO" id="GO:0008902">
    <property type="term" value="F:hydroxymethylpyrimidine kinase activity"/>
    <property type="evidence" value="ECO:0007669"/>
    <property type="project" value="UniProtKB-EC"/>
</dbReference>
<dbReference type="PANTHER" id="PTHR20858:SF17">
    <property type="entry name" value="HYDROXYMETHYLPYRIMIDINE_PHOSPHOMETHYLPYRIMIDINE KINASE THI20-RELATED"/>
    <property type="match status" value="1"/>
</dbReference>
<name>A0ABV8UKE2_9PROT</name>
<evidence type="ECO:0000313" key="3">
    <source>
        <dbReference type="Proteomes" id="UP001595799"/>
    </source>
</evidence>
<keyword evidence="2" id="KW-0808">Transferase</keyword>
<sequence length="261" mass="27994">MNTKGRILLIGRSDCLGEKGVQAGIWTAGVHGLAASTIVMNMTARDEGLNFEEIELSGTFIVRQAETILQKQNIDVVKVGRLSSEEQIEATARILEDSRLNCPVVISPAVFRSNDSQALGVRALAHWKRRLPHLATMIVATEREADALGGFHAEGREELPHVAETLATLGSESVLLSALLPGQARGVDIFLDASGQLHEREFPLIREGEYGLDTPNLSTALACQLALGCNLMQAAGLARDFVAEGQGWTSELPAFAEVQGG</sequence>
<dbReference type="EMBL" id="JBHSCW010000003">
    <property type="protein sequence ID" value="MFC4350953.1"/>
    <property type="molecule type" value="Genomic_DNA"/>
</dbReference>
<keyword evidence="3" id="KW-1185">Reference proteome</keyword>
<organism evidence="2 3">
    <name type="scientific">Fodinicurvata halophila</name>
    <dbReference type="NCBI Taxonomy" id="1419723"/>
    <lineage>
        <taxon>Bacteria</taxon>
        <taxon>Pseudomonadati</taxon>
        <taxon>Pseudomonadota</taxon>
        <taxon>Alphaproteobacteria</taxon>
        <taxon>Rhodospirillales</taxon>
        <taxon>Rhodovibrionaceae</taxon>
        <taxon>Fodinicurvata</taxon>
    </lineage>
</organism>
<dbReference type="Gene3D" id="3.40.1190.20">
    <property type="match status" value="1"/>
</dbReference>
<dbReference type="PANTHER" id="PTHR20858">
    <property type="entry name" value="PHOSPHOMETHYLPYRIMIDINE KINASE"/>
    <property type="match status" value="1"/>
</dbReference>
<accession>A0ABV8UKE2</accession>
<protein>
    <submittedName>
        <fullName evidence="2">Bifunctional hydroxymethylpyrimidine kinase/phosphomethylpyrimidine kinase</fullName>
        <ecNumber evidence="2">2.7.1.49</ecNumber>
        <ecNumber evidence="2">2.7.4.7</ecNumber>
    </submittedName>
</protein>
<dbReference type="GO" id="GO:0008972">
    <property type="term" value="F:phosphomethylpyrimidine kinase activity"/>
    <property type="evidence" value="ECO:0007669"/>
    <property type="project" value="UniProtKB-EC"/>
</dbReference>
<dbReference type="InterPro" id="IPR029056">
    <property type="entry name" value="Ribokinase-like"/>
</dbReference>
<proteinExistence type="predicted"/>
<reference evidence="3" key="1">
    <citation type="journal article" date="2019" name="Int. J. Syst. Evol. Microbiol.">
        <title>The Global Catalogue of Microorganisms (GCM) 10K type strain sequencing project: providing services to taxonomists for standard genome sequencing and annotation.</title>
        <authorList>
            <consortium name="The Broad Institute Genomics Platform"/>
            <consortium name="The Broad Institute Genome Sequencing Center for Infectious Disease"/>
            <person name="Wu L."/>
            <person name="Ma J."/>
        </authorList>
    </citation>
    <scope>NUCLEOTIDE SEQUENCE [LARGE SCALE GENOMIC DNA]</scope>
    <source>
        <strain evidence="3">CECT 8472</strain>
    </source>
</reference>
<dbReference type="RefSeq" id="WP_382421296.1">
    <property type="nucleotide sequence ID" value="NZ_JBHSCW010000003.1"/>
</dbReference>
<evidence type="ECO:0000313" key="2">
    <source>
        <dbReference type="EMBL" id="MFC4350953.1"/>
    </source>
</evidence>
<comment type="caution">
    <text evidence="2">The sequence shown here is derived from an EMBL/GenBank/DDBJ whole genome shotgun (WGS) entry which is preliminary data.</text>
</comment>
<dbReference type="SUPFAM" id="SSF53613">
    <property type="entry name" value="Ribokinase-like"/>
    <property type="match status" value="1"/>
</dbReference>
<gene>
    <name evidence="2" type="ORF">ACFOW6_05295</name>
</gene>
<dbReference type="Pfam" id="PF08543">
    <property type="entry name" value="Phos_pyr_kin"/>
    <property type="match status" value="1"/>
</dbReference>
<dbReference type="Proteomes" id="UP001595799">
    <property type="component" value="Unassembled WGS sequence"/>
</dbReference>
<evidence type="ECO:0000259" key="1">
    <source>
        <dbReference type="Pfam" id="PF08543"/>
    </source>
</evidence>
<dbReference type="EC" id="2.7.4.7" evidence="2"/>
<dbReference type="InterPro" id="IPR013749">
    <property type="entry name" value="PM/HMP-P_kinase-1"/>
</dbReference>
<feature type="domain" description="Pyridoxamine kinase/Phosphomethylpyrimidine kinase" evidence="1">
    <location>
        <begin position="14"/>
        <end position="244"/>
    </location>
</feature>
<keyword evidence="2" id="KW-0418">Kinase</keyword>